<evidence type="ECO:0000313" key="1">
    <source>
        <dbReference type="EMBL" id="SFH14821.1"/>
    </source>
</evidence>
<evidence type="ECO:0000313" key="2">
    <source>
        <dbReference type="Proteomes" id="UP000199229"/>
    </source>
</evidence>
<proteinExistence type="predicted"/>
<reference evidence="2" key="1">
    <citation type="submission" date="2016-10" db="EMBL/GenBank/DDBJ databases">
        <authorList>
            <person name="Varghese N."/>
            <person name="Submissions S."/>
        </authorList>
    </citation>
    <scope>NUCLEOTIDE SEQUENCE [LARGE SCALE GENOMIC DNA]</scope>
    <source>
        <strain evidence="2">Gh-105</strain>
    </source>
</reference>
<organism evidence="1 2">
    <name type="scientific">Methylobacterium gossipiicola</name>
    <dbReference type="NCBI Taxonomy" id="582675"/>
    <lineage>
        <taxon>Bacteria</taxon>
        <taxon>Pseudomonadati</taxon>
        <taxon>Pseudomonadota</taxon>
        <taxon>Alphaproteobacteria</taxon>
        <taxon>Hyphomicrobiales</taxon>
        <taxon>Methylobacteriaceae</taxon>
        <taxon>Methylobacterium</taxon>
    </lineage>
</organism>
<keyword evidence="2" id="KW-1185">Reference proteome</keyword>
<protein>
    <recommendedName>
        <fullName evidence="3">NlpC/P60 family protein</fullName>
    </recommendedName>
</protein>
<accession>A0A1I2XRU9</accession>
<gene>
    <name evidence="1" type="ORF">SAMN05192565_1543</name>
</gene>
<evidence type="ECO:0008006" key="3">
    <source>
        <dbReference type="Google" id="ProtNLM"/>
    </source>
</evidence>
<dbReference type="AlphaFoldDB" id="A0A1I2XRU9"/>
<dbReference type="EMBL" id="FOPM01000054">
    <property type="protein sequence ID" value="SFH14821.1"/>
    <property type="molecule type" value="Genomic_DNA"/>
</dbReference>
<dbReference type="RefSeq" id="WP_091975527.1">
    <property type="nucleotide sequence ID" value="NZ_FOPM01000054.1"/>
</dbReference>
<dbReference type="OrthoDB" id="7992881at2"/>
<name>A0A1I2XRU9_9HYPH</name>
<dbReference type="Proteomes" id="UP000199229">
    <property type="component" value="Unassembled WGS sequence"/>
</dbReference>
<dbReference type="STRING" id="582675.SAMN05192565_1543"/>
<sequence length="133" mass="14921">MTDPAAYVSARQGRPYTDTEHCWWLVREAQRDLFGRDVPAVLIAGALNARALVRAFHGHAERRNWRQTARPEHGAIVLMHKPGAHARAIHAGIYLALDGGGVFHTDTDHGVTFDGLFELSVRNWRAEFYVPLP</sequence>